<evidence type="ECO:0000313" key="4">
    <source>
        <dbReference type="EMBL" id="PSS28286.1"/>
    </source>
</evidence>
<keyword evidence="3" id="KW-0812">Transmembrane</keyword>
<keyword evidence="3" id="KW-0472">Membrane</keyword>
<organism evidence="4 5">
    <name type="scientific">Amorphotheca resinae ATCC 22711</name>
    <dbReference type="NCBI Taxonomy" id="857342"/>
    <lineage>
        <taxon>Eukaryota</taxon>
        <taxon>Fungi</taxon>
        <taxon>Dikarya</taxon>
        <taxon>Ascomycota</taxon>
        <taxon>Pezizomycotina</taxon>
        <taxon>Leotiomycetes</taxon>
        <taxon>Helotiales</taxon>
        <taxon>Amorphothecaceae</taxon>
        <taxon>Amorphotheca</taxon>
    </lineage>
</organism>
<dbReference type="Gene3D" id="3.40.50.720">
    <property type="entry name" value="NAD(P)-binding Rossmann-like Domain"/>
    <property type="match status" value="1"/>
</dbReference>
<dbReference type="GO" id="GO:0016491">
    <property type="term" value="F:oxidoreductase activity"/>
    <property type="evidence" value="ECO:0007669"/>
    <property type="project" value="UniProtKB-KW"/>
</dbReference>
<accession>A0A2T3BFU3</accession>
<feature type="transmembrane region" description="Helical" evidence="3">
    <location>
        <begin position="20"/>
        <end position="41"/>
    </location>
</feature>
<reference evidence="4 5" key="1">
    <citation type="journal article" date="2018" name="New Phytol.">
        <title>Comparative genomics and transcriptomics depict ericoid mycorrhizal fungi as versatile saprotrophs and plant mutualists.</title>
        <authorList>
            <person name="Martino E."/>
            <person name="Morin E."/>
            <person name="Grelet G.A."/>
            <person name="Kuo A."/>
            <person name="Kohler A."/>
            <person name="Daghino S."/>
            <person name="Barry K.W."/>
            <person name="Cichocki N."/>
            <person name="Clum A."/>
            <person name="Dockter R.B."/>
            <person name="Hainaut M."/>
            <person name="Kuo R.C."/>
            <person name="LaButti K."/>
            <person name="Lindahl B.D."/>
            <person name="Lindquist E.A."/>
            <person name="Lipzen A."/>
            <person name="Khouja H.R."/>
            <person name="Magnuson J."/>
            <person name="Murat C."/>
            <person name="Ohm R.A."/>
            <person name="Singer S.W."/>
            <person name="Spatafora J.W."/>
            <person name="Wang M."/>
            <person name="Veneault-Fourrey C."/>
            <person name="Henrissat B."/>
            <person name="Grigoriev I.V."/>
            <person name="Martin F.M."/>
            <person name="Perotto S."/>
        </authorList>
    </citation>
    <scope>NUCLEOTIDE SEQUENCE [LARGE SCALE GENOMIC DNA]</scope>
    <source>
        <strain evidence="4 5">ATCC 22711</strain>
    </source>
</reference>
<protein>
    <recommendedName>
        <fullName evidence="6">NAD-dependent epimerase/dehydratase domain-containing protein</fullName>
    </recommendedName>
</protein>
<dbReference type="Pfam" id="PF13561">
    <property type="entry name" value="adh_short_C2"/>
    <property type="match status" value="1"/>
</dbReference>
<dbReference type="SUPFAM" id="SSF51735">
    <property type="entry name" value="NAD(P)-binding Rossmann-fold domains"/>
    <property type="match status" value="1"/>
</dbReference>
<dbReference type="PRINTS" id="PR00081">
    <property type="entry name" value="GDHRDH"/>
</dbReference>
<keyword evidence="3" id="KW-1133">Transmembrane helix</keyword>
<evidence type="ECO:0000256" key="3">
    <source>
        <dbReference type="SAM" id="Phobius"/>
    </source>
</evidence>
<comment type="similarity">
    <text evidence="1">Belongs to the short-chain dehydrogenases/reductases (SDR) family.</text>
</comment>
<dbReference type="AlphaFoldDB" id="A0A2T3BFU3"/>
<evidence type="ECO:0000313" key="5">
    <source>
        <dbReference type="Proteomes" id="UP000241818"/>
    </source>
</evidence>
<dbReference type="InParanoid" id="A0A2T3BFU3"/>
<proteinExistence type="inferred from homology"/>
<gene>
    <name evidence="4" type="ORF">M430DRAFT_113867</name>
</gene>
<evidence type="ECO:0008006" key="6">
    <source>
        <dbReference type="Google" id="ProtNLM"/>
    </source>
</evidence>
<dbReference type="PANTHER" id="PTHR24321:SF8">
    <property type="entry name" value="ESTRADIOL 17-BETA-DEHYDROGENASE 8-RELATED"/>
    <property type="match status" value="1"/>
</dbReference>
<dbReference type="STRING" id="857342.A0A2T3BFU3"/>
<dbReference type="PANTHER" id="PTHR24321">
    <property type="entry name" value="DEHYDROGENASES, SHORT CHAIN"/>
    <property type="match status" value="1"/>
</dbReference>
<dbReference type="InterPro" id="IPR036291">
    <property type="entry name" value="NAD(P)-bd_dom_sf"/>
</dbReference>
<evidence type="ECO:0000256" key="1">
    <source>
        <dbReference type="ARBA" id="ARBA00006484"/>
    </source>
</evidence>
<evidence type="ECO:0000256" key="2">
    <source>
        <dbReference type="ARBA" id="ARBA00023002"/>
    </source>
</evidence>
<dbReference type="GeneID" id="36569613"/>
<keyword evidence="5" id="KW-1185">Reference proteome</keyword>
<dbReference type="Proteomes" id="UP000241818">
    <property type="component" value="Unassembled WGS sequence"/>
</dbReference>
<dbReference type="RefSeq" id="XP_024725811.1">
    <property type="nucleotide sequence ID" value="XM_024861532.1"/>
</dbReference>
<name>A0A2T3BFU3_AMORE</name>
<dbReference type="OrthoDB" id="10253736at2759"/>
<dbReference type="InterPro" id="IPR002347">
    <property type="entry name" value="SDR_fam"/>
</dbReference>
<dbReference type="EMBL" id="KZ679006">
    <property type="protein sequence ID" value="PSS28286.1"/>
    <property type="molecule type" value="Genomic_DNA"/>
</dbReference>
<keyword evidence="2" id="KW-0560">Oxidoreductase</keyword>
<dbReference type="CDD" id="cd05233">
    <property type="entry name" value="SDR_c"/>
    <property type="match status" value="1"/>
</dbReference>
<sequence>MELIDMGLGLEGTHVLVTGAAGFIGSACVTAFLSAGAYVTAVDINSTKLESLGQHAHLFKVVADITSEEELEAAFESARAKFGVVACCIALASLDLSVLKHPDSVLDLEVSQFKRTLEVNVVGTFLTARTWLRDLTQHGNPNITRNASVIIVGSESGHFGEASNPDYSSGKSAVQYGLVQSLKASVPKLFPGARVNAIAPGPVDTPQFRKECAQNPLQLYLDSQATSASGKPVSPESVAKGIVFLASEAWSGSVMGQILNVDGGKFGKLMWERGQL</sequence>